<gene>
    <name evidence="1" type="ORF">SAMN05216417_13111</name>
</gene>
<organism evidence="1 2">
    <name type="scientific">Nitrosospira multiformis</name>
    <dbReference type="NCBI Taxonomy" id="1231"/>
    <lineage>
        <taxon>Bacteria</taxon>
        <taxon>Pseudomonadati</taxon>
        <taxon>Pseudomonadota</taxon>
        <taxon>Betaproteobacteria</taxon>
        <taxon>Nitrosomonadales</taxon>
        <taxon>Nitrosomonadaceae</taxon>
        <taxon>Nitrosospira</taxon>
    </lineage>
</organism>
<reference evidence="1 2" key="1">
    <citation type="submission" date="2016-10" db="EMBL/GenBank/DDBJ databases">
        <authorList>
            <person name="de Groot N.N."/>
        </authorList>
    </citation>
    <scope>NUCLEOTIDE SEQUENCE [LARGE SCALE GENOMIC DNA]</scope>
    <source>
        <strain evidence="1 2">Nl14</strain>
    </source>
</reference>
<evidence type="ECO:0008006" key="3">
    <source>
        <dbReference type="Google" id="ProtNLM"/>
    </source>
</evidence>
<accession>A0A1I7IXT6</accession>
<evidence type="ECO:0000313" key="1">
    <source>
        <dbReference type="EMBL" id="SFU77718.1"/>
    </source>
</evidence>
<dbReference type="RefSeq" id="WP_074976051.1">
    <property type="nucleotide sequence ID" value="NZ_FPBZ01000031.1"/>
</dbReference>
<sequence length="204" mass="23040">MAKRSKKQPEAPSGSFFALPHNILDSDAWKRCSPPARALLMELCRQHNGRNNGHLHLSRSWLGPRGWARPATVNKLRDELISMRLIVQTRHGGLNNGSHWFALTWLPIANFADLDLTSHDYHPGAYLLAPIPQQHKKEKKARTPYVREESVTRTPYVRKTASFEGSARTPYVHNVYNQYYPQQSTADGGGEDVCTGSRIVEVTV</sequence>
<dbReference type="OrthoDB" id="8910510at2"/>
<proteinExistence type="predicted"/>
<dbReference type="EMBL" id="FPBZ01000031">
    <property type="protein sequence ID" value="SFU77718.1"/>
    <property type="molecule type" value="Genomic_DNA"/>
</dbReference>
<dbReference type="AlphaFoldDB" id="A0A1I7IXT6"/>
<dbReference type="Proteomes" id="UP000182649">
    <property type="component" value="Unassembled WGS sequence"/>
</dbReference>
<evidence type="ECO:0000313" key="2">
    <source>
        <dbReference type="Proteomes" id="UP000182649"/>
    </source>
</evidence>
<name>A0A1I7IXT6_9PROT</name>
<protein>
    <recommendedName>
        <fullName evidence="3">Helix-turn-helix domain-containing protein</fullName>
    </recommendedName>
</protein>